<dbReference type="HAMAP" id="MF_00045">
    <property type="entry name" value="Oligoribonuclease"/>
    <property type="match status" value="1"/>
</dbReference>
<dbReference type="CDD" id="cd06135">
    <property type="entry name" value="Orn"/>
    <property type="match status" value="1"/>
</dbReference>
<dbReference type="STRING" id="366584.SAMN05216377_118132"/>
<reference evidence="9 10" key="1">
    <citation type="submission" date="2016-10" db="EMBL/GenBank/DDBJ databases">
        <authorList>
            <person name="de Groot N.N."/>
        </authorList>
    </citation>
    <scope>NUCLEOTIDE SEQUENCE [LARGE SCALE GENOMIC DNA]</scope>
    <source>
        <strain evidence="9 10">CGMCC 4.3143</strain>
    </source>
</reference>
<dbReference type="SMART" id="SM00479">
    <property type="entry name" value="EXOIII"/>
    <property type="match status" value="1"/>
</dbReference>
<evidence type="ECO:0000256" key="4">
    <source>
        <dbReference type="ARBA" id="ARBA00022839"/>
    </source>
</evidence>
<evidence type="ECO:0000256" key="1">
    <source>
        <dbReference type="ARBA" id="ARBA00009921"/>
    </source>
</evidence>
<dbReference type="PANTHER" id="PTHR11046:SF0">
    <property type="entry name" value="OLIGORIBONUCLEASE, MITOCHONDRIAL"/>
    <property type="match status" value="1"/>
</dbReference>
<keyword evidence="10" id="KW-1185">Reference proteome</keyword>
<dbReference type="GO" id="GO:0000175">
    <property type="term" value="F:3'-5'-RNA exonuclease activity"/>
    <property type="evidence" value="ECO:0007669"/>
    <property type="project" value="InterPro"/>
</dbReference>
<proteinExistence type="inferred from homology"/>
<accession>A0A1G7ZH50</accession>
<keyword evidence="7" id="KW-0963">Cytoplasm</keyword>
<dbReference type="EC" id="3.1.-.-" evidence="7"/>
<dbReference type="Gene3D" id="3.30.420.10">
    <property type="entry name" value="Ribonuclease H-like superfamily/Ribonuclease H"/>
    <property type="match status" value="1"/>
</dbReference>
<feature type="domain" description="Exonuclease" evidence="8">
    <location>
        <begin position="4"/>
        <end position="179"/>
    </location>
</feature>
<keyword evidence="3 7" id="KW-0378">Hydrolase</keyword>
<dbReference type="InterPro" id="IPR012337">
    <property type="entry name" value="RNaseH-like_sf"/>
</dbReference>
<dbReference type="PANTHER" id="PTHR11046">
    <property type="entry name" value="OLIGORIBONUCLEASE, MITOCHONDRIAL"/>
    <property type="match status" value="1"/>
</dbReference>
<gene>
    <name evidence="7" type="primary">orn</name>
    <name evidence="9" type="ORF">SAMN05216377_118132</name>
</gene>
<dbReference type="AlphaFoldDB" id="A0A1G7ZH50"/>
<evidence type="ECO:0000256" key="2">
    <source>
        <dbReference type="ARBA" id="ARBA00022722"/>
    </source>
</evidence>
<evidence type="ECO:0000313" key="10">
    <source>
        <dbReference type="Proteomes" id="UP000198967"/>
    </source>
</evidence>
<dbReference type="InterPro" id="IPR022894">
    <property type="entry name" value="Oligoribonuclease"/>
</dbReference>
<dbReference type="FunFam" id="3.30.420.10:FF:000003">
    <property type="entry name" value="Oligoribonuclease"/>
    <property type="match status" value="1"/>
</dbReference>
<evidence type="ECO:0000313" key="9">
    <source>
        <dbReference type="EMBL" id="SDH07887.1"/>
    </source>
</evidence>
<dbReference type="Pfam" id="PF00929">
    <property type="entry name" value="RNase_T"/>
    <property type="match status" value="1"/>
</dbReference>
<dbReference type="GO" id="GO:0003676">
    <property type="term" value="F:nucleic acid binding"/>
    <property type="evidence" value="ECO:0007669"/>
    <property type="project" value="InterPro"/>
</dbReference>
<comment type="function">
    <text evidence="5 7">3'-to-5' exoribonuclease specific for small oligoribonucleotides.</text>
</comment>
<evidence type="ECO:0000256" key="3">
    <source>
        <dbReference type="ARBA" id="ARBA00022801"/>
    </source>
</evidence>
<dbReference type="EMBL" id="FNBE01000018">
    <property type="protein sequence ID" value="SDH07887.1"/>
    <property type="molecule type" value="Genomic_DNA"/>
</dbReference>
<protein>
    <recommendedName>
        <fullName evidence="6 7">Oligoribonuclease</fullName>
        <ecNumber evidence="7">3.1.-.-</ecNumber>
    </recommendedName>
</protein>
<keyword evidence="2 7" id="KW-0540">Nuclease</keyword>
<evidence type="ECO:0000256" key="5">
    <source>
        <dbReference type="ARBA" id="ARBA00057155"/>
    </source>
</evidence>
<comment type="similarity">
    <text evidence="1 7">Belongs to the oligoribonuclease family.</text>
</comment>
<dbReference type="RefSeq" id="WP_093089028.1">
    <property type="nucleotide sequence ID" value="NZ_FNBE01000018.1"/>
</dbReference>
<evidence type="ECO:0000259" key="8">
    <source>
        <dbReference type="SMART" id="SM00479"/>
    </source>
</evidence>
<evidence type="ECO:0000256" key="6">
    <source>
        <dbReference type="ARBA" id="ARBA00070964"/>
    </source>
</evidence>
<dbReference type="OrthoDB" id="9801329at2"/>
<dbReference type="GO" id="GO:0005737">
    <property type="term" value="C:cytoplasm"/>
    <property type="evidence" value="ECO:0007669"/>
    <property type="project" value="UniProtKB-SubCell"/>
</dbReference>
<sequence length="200" mass="22062">MNDRLVWIDCEMTGLDLQRDALVEIAVLVTDGDLNVLGDGVDVVIHADEAALAAMPPVVEEMHRKSGLTEEIRASRVTVREAEALVLEYVRAHVPEAGTAPLAGNSIATDRGFIARDMPELDAHLHYRMIDVSSVKELARRWFPRVFYAKPEKGLAHRALADIVESIRELEYYRRTLFVQPPGPTSEEARAAATAVAPPA</sequence>
<feature type="active site" evidence="7">
    <location>
        <position position="127"/>
    </location>
</feature>
<name>A0A1G7ZH50_PSEOR</name>
<keyword evidence="4 7" id="KW-0269">Exonuclease</keyword>
<dbReference type="SUPFAM" id="SSF53098">
    <property type="entry name" value="Ribonuclease H-like"/>
    <property type="match status" value="1"/>
</dbReference>
<evidence type="ECO:0000256" key="7">
    <source>
        <dbReference type="HAMAP-Rule" id="MF_00045"/>
    </source>
</evidence>
<organism evidence="9 10">
    <name type="scientific">Pseudonocardia oroxyli</name>
    <dbReference type="NCBI Taxonomy" id="366584"/>
    <lineage>
        <taxon>Bacteria</taxon>
        <taxon>Bacillati</taxon>
        <taxon>Actinomycetota</taxon>
        <taxon>Actinomycetes</taxon>
        <taxon>Pseudonocardiales</taxon>
        <taxon>Pseudonocardiaceae</taxon>
        <taxon>Pseudonocardia</taxon>
    </lineage>
</organism>
<dbReference type="InterPro" id="IPR013520">
    <property type="entry name" value="Ribonucl_H"/>
</dbReference>
<dbReference type="NCBIfam" id="NF003765">
    <property type="entry name" value="PRK05359.1"/>
    <property type="match status" value="1"/>
</dbReference>
<dbReference type="InterPro" id="IPR036397">
    <property type="entry name" value="RNaseH_sf"/>
</dbReference>
<comment type="subcellular location">
    <subcellularLocation>
        <location evidence="7">Cytoplasm</location>
    </subcellularLocation>
</comment>
<dbReference type="Proteomes" id="UP000198967">
    <property type="component" value="Unassembled WGS sequence"/>
</dbReference>